<name>A0A4R6THD8_9FLAO</name>
<comment type="caution">
    <text evidence="9">Lacks conserved residue(s) required for the propagation of feature annotation.</text>
</comment>
<evidence type="ECO:0000256" key="11">
    <source>
        <dbReference type="RuleBase" id="RU004253"/>
    </source>
</evidence>
<dbReference type="InterPro" id="IPR034291">
    <property type="entry name" value="TMP_synthase"/>
</dbReference>
<evidence type="ECO:0000256" key="3">
    <source>
        <dbReference type="ARBA" id="ARBA00022723"/>
    </source>
</evidence>
<dbReference type="CDD" id="cd00564">
    <property type="entry name" value="TMP_TenI"/>
    <property type="match status" value="1"/>
</dbReference>
<feature type="binding site" evidence="9">
    <location>
        <position position="85"/>
    </location>
    <ligand>
        <name>Mg(2+)</name>
        <dbReference type="ChEBI" id="CHEBI:18420"/>
    </ligand>
</feature>
<dbReference type="AlphaFoldDB" id="A0A4R6THD8"/>
<comment type="similarity">
    <text evidence="9 10">Belongs to the thiamine-phosphate synthase family.</text>
</comment>
<dbReference type="GO" id="GO:0005737">
    <property type="term" value="C:cytoplasm"/>
    <property type="evidence" value="ECO:0007669"/>
    <property type="project" value="TreeGrafter"/>
</dbReference>
<comment type="catalytic activity">
    <reaction evidence="8 9 10">
        <text>2-[(2R,5Z)-2-carboxy-4-methylthiazol-5(2H)-ylidene]ethyl phosphate + 4-amino-2-methyl-5-(diphosphooxymethyl)pyrimidine + 2 H(+) = thiamine phosphate + CO2 + diphosphate</text>
        <dbReference type="Rhea" id="RHEA:47844"/>
        <dbReference type="ChEBI" id="CHEBI:15378"/>
        <dbReference type="ChEBI" id="CHEBI:16526"/>
        <dbReference type="ChEBI" id="CHEBI:33019"/>
        <dbReference type="ChEBI" id="CHEBI:37575"/>
        <dbReference type="ChEBI" id="CHEBI:57841"/>
        <dbReference type="ChEBI" id="CHEBI:62899"/>
        <dbReference type="EC" id="2.5.1.3"/>
    </reaction>
</comment>
<evidence type="ECO:0000256" key="8">
    <source>
        <dbReference type="ARBA" id="ARBA00047883"/>
    </source>
</evidence>
<dbReference type="UniPathway" id="UPA00060">
    <property type="reaction ID" value="UER00141"/>
</dbReference>
<evidence type="ECO:0000256" key="6">
    <source>
        <dbReference type="ARBA" id="ARBA00047334"/>
    </source>
</evidence>
<accession>A0A4R6THD8</accession>
<keyword evidence="4 9" id="KW-0460">Magnesium</keyword>
<dbReference type="HAMAP" id="MF_00097">
    <property type="entry name" value="TMP_synthase"/>
    <property type="match status" value="1"/>
</dbReference>
<keyword evidence="14" id="KW-1185">Reference proteome</keyword>
<feature type="binding site" evidence="9">
    <location>
        <position position="163"/>
    </location>
    <ligand>
        <name>2-[(2R,5Z)-2-carboxy-4-methylthiazol-5(2H)-ylidene]ethyl phosphate</name>
        <dbReference type="ChEBI" id="CHEBI:62899"/>
    </ligand>
</feature>
<sequence>MISKLHYITQGKTSEEHLENVQRACASGAEWVQLRLKNLDPKTILETAQKAREITSHFQTRLIINDYYKVAKEIKADGVHLGKTDTCPLKAKAYLGDLYIVGGTANTLEDCKKLLEKEVDYIGLGPFQFTETKKNLSPVLGVVGYQVLLEELKTTTPIIAIGGITIEDVSEIINTGVYGIAVSGAITQNFNSIPAFHKILKAPSTNEQVYKIGAQ</sequence>
<evidence type="ECO:0000256" key="9">
    <source>
        <dbReference type="HAMAP-Rule" id="MF_00097"/>
    </source>
</evidence>
<dbReference type="GO" id="GO:0000287">
    <property type="term" value="F:magnesium ion binding"/>
    <property type="evidence" value="ECO:0007669"/>
    <property type="project" value="UniProtKB-UniRule"/>
</dbReference>
<feature type="domain" description="Thiamine phosphate synthase/TenI" evidence="12">
    <location>
        <begin position="7"/>
        <end position="186"/>
    </location>
</feature>
<dbReference type="Proteomes" id="UP000295390">
    <property type="component" value="Unassembled WGS sequence"/>
</dbReference>
<evidence type="ECO:0000259" key="12">
    <source>
        <dbReference type="Pfam" id="PF02581"/>
    </source>
</evidence>
<comment type="pathway">
    <text evidence="1 9 11">Cofactor biosynthesis; thiamine diphosphate biosynthesis; thiamine phosphate from 4-amino-2-methyl-5-diphosphomethylpyrimidine and 4-methyl-5-(2-phosphoethyl)-thiazole: step 1/1.</text>
</comment>
<comment type="catalytic activity">
    <reaction evidence="6 9 10">
        <text>4-methyl-5-(2-phosphooxyethyl)-thiazole + 4-amino-2-methyl-5-(diphosphooxymethyl)pyrimidine + H(+) = thiamine phosphate + diphosphate</text>
        <dbReference type="Rhea" id="RHEA:22328"/>
        <dbReference type="ChEBI" id="CHEBI:15378"/>
        <dbReference type="ChEBI" id="CHEBI:33019"/>
        <dbReference type="ChEBI" id="CHEBI:37575"/>
        <dbReference type="ChEBI" id="CHEBI:57841"/>
        <dbReference type="ChEBI" id="CHEBI:58296"/>
        <dbReference type="EC" id="2.5.1.3"/>
    </reaction>
</comment>
<evidence type="ECO:0000313" key="13">
    <source>
        <dbReference type="EMBL" id="TDQ30003.1"/>
    </source>
</evidence>
<dbReference type="OrthoDB" id="9812206at2"/>
<dbReference type="GO" id="GO:0004789">
    <property type="term" value="F:thiamine-phosphate diphosphorylase activity"/>
    <property type="evidence" value="ECO:0007669"/>
    <property type="project" value="UniProtKB-UniRule"/>
</dbReference>
<comment type="caution">
    <text evidence="13">The sequence shown here is derived from an EMBL/GenBank/DDBJ whole genome shotgun (WGS) entry which is preliminary data.</text>
</comment>
<dbReference type="GO" id="GO:0009228">
    <property type="term" value="P:thiamine biosynthetic process"/>
    <property type="evidence" value="ECO:0007669"/>
    <property type="project" value="UniProtKB-KW"/>
</dbReference>
<feature type="binding site" evidence="9">
    <location>
        <position position="66"/>
    </location>
    <ligand>
        <name>Mg(2+)</name>
        <dbReference type="ChEBI" id="CHEBI:18420"/>
    </ligand>
</feature>
<organism evidence="13 14">
    <name type="scientific">Tenacibaculum caenipelagi</name>
    <dbReference type="NCBI Taxonomy" id="1325435"/>
    <lineage>
        <taxon>Bacteria</taxon>
        <taxon>Pseudomonadati</taxon>
        <taxon>Bacteroidota</taxon>
        <taxon>Flavobacteriia</taxon>
        <taxon>Flavobacteriales</taxon>
        <taxon>Flavobacteriaceae</taxon>
        <taxon>Tenacibaculum</taxon>
    </lineage>
</organism>
<keyword evidence="5 9" id="KW-0784">Thiamine biosynthesis</keyword>
<dbReference type="EC" id="2.5.1.3" evidence="9"/>
<dbReference type="Pfam" id="PF02581">
    <property type="entry name" value="TMP-TENI"/>
    <property type="match status" value="1"/>
</dbReference>
<comment type="cofactor">
    <cofactor evidence="9">
        <name>Mg(2+)</name>
        <dbReference type="ChEBI" id="CHEBI:18420"/>
    </cofactor>
    <text evidence="9">Binds 1 Mg(2+) ion per subunit.</text>
</comment>
<evidence type="ECO:0000256" key="2">
    <source>
        <dbReference type="ARBA" id="ARBA00022679"/>
    </source>
</evidence>
<evidence type="ECO:0000256" key="1">
    <source>
        <dbReference type="ARBA" id="ARBA00005165"/>
    </source>
</evidence>
<dbReference type="InterPro" id="IPR022998">
    <property type="entry name" value="ThiamineP_synth_TenI"/>
</dbReference>
<feature type="binding site" evidence="9">
    <location>
        <position position="65"/>
    </location>
    <ligand>
        <name>4-amino-2-methyl-5-(diphosphooxymethyl)pyrimidine</name>
        <dbReference type="ChEBI" id="CHEBI:57841"/>
    </ligand>
</feature>
<comment type="function">
    <text evidence="9">Condenses 4-methyl-5-(beta-hydroxyethyl)thiazole monophosphate (THZ-P) and 2-methyl-4-amino-5-hydroxymethyl pyrimidine pyrophosphate (HMP-PP) to form thiamine monophosphate (TMP).</text>
</comment>
<dbReference type="SUPFAM" id="SSF51391">
    <property type="entry name" value="Thiamin phosphate synthase"/>
    <property type="match status" value="1"/>
</dbReference>
<dbReference type="EMBL" id="SNYH01000001">
    <property type="protein sequence ID" value="TDQ30003.1"/>
    <property type="molecule type" value="Genomic_DNA"/>
</dbReference>
<evidence type="ECO:0000256" key="5">
    <source>
        <dbReference type="ARBA" id="ARBA00022977"/>
    </source>
</evidence>
<feature type="binding site" evidence="9">
    <location>
        <position position="133"/>
    </location>
    <ligand>
        <name>4-amino-2-methyl-5-(diphosphooxymethyl)pyrimidine</name>
        <dbReference type="ChEBI" id="CHEBI:57841"/>
    </ligand>
</feature>
<dbReference type="NCBIfam" id="TIGR00693">
    <property type="entry name" value="thiE"/>
    <property type="match status" value="1"/>
</dbReference>
<gene>
    <name evidence="9" type="primary">thiE</name>
    <name evidence="13" type="ORF">DFQ07_0338</name>
</gene>
<evidence type="ECO:0000313" key="14">
    <source>
        <dbReference type="Proteomes" id="UP000295390"/>
    </source>
</evidence>
<evidence type="ECO:0000256" key="7">
    <source>
        <dbReference type="ARBA" id="ARBA00047851"/>
    </source>
</evidence>
<dbReference type="InterPro" id="IPR013785">
    <property type="entry name" value="Aldolase_TIM"/>
</dbReference>
<protein>
    <recommendedName>
        <fullName evidence="9">Thiamine-phosphate synthase</fullName>
        <shortName evidence="9">TP synthase</shortName>
        <shortName evidence="9">TPS</shortName>
        <ecNumber evidence="9">2.5.1.3</ecNumber>
    </recommendedName>
    <alternativeName>
        <fullName evidence="9">Thiamine-phosphate pyrophosphorylase</fullName>
        <shortName evidence="9">TMP pyrophosphorylase</shortName>
        <shortName evidence="9">TMP-PPase</shortName>
    </alternativeName>
</protein>
<dbReference type="RefSeq" id="WP_133534541.1">
    <property type="nucleotide sequence ID" value="NZ_SNYH01000001.1"/>
</dbReference>
<keyword evidence="3 9" id="KW-0479">Metal-binding</keyword>
<evidence type="ECO:0000256" key="4">
    <source>
        <dbReference type="ARBA" id="ARBA00022842"/>
    </source>
</evidence>
<feature type="binding site" evidence="9">
    <location>
        <begin position="33"/>
        <end position="37"/>
    </location>
    <ligand>
        <name>4-amino-2-methyl-5-(diphosphooxymethyl)pyrimidine</name>
        <dbReference type="ChEBI" id="CHEBI:57841"/>
    </ligand>
</feature>
<comment type="catalytic activity">
    <reaction evidence="7 9 10">
        <text>2-(2-carboxy-4-methylthiazol-5-yl)ethyl phosphate + 4-amino-2-methyl-5-(diphosphooxymethyl)pyrimidine + 2 H(+) = thiamine phosphate + CO2 + diphosphate</text>
        <dbReference type="Rhea" id="RHEA:47848"/>
        <dbReference type="ChEBI" id="CHEBI:15378"/>
        <dbReference type="ChEBI" id="CHEBI:16526"/>
        <dbReference type="ChEBI" id="CHEBI:33019"/>
        <dbReference type="ChEBI" id="CHEBI:37575"/>
        <dbReference type="ChEBI" id="CHEBI:57841"/>
        <dbReference type="ChEBI" id="CHEBI:62890"/>
        <dbReference type="EC" id="2.5.1.3"/>
    </reaction>
</comment>
<dbReference type="PANTHER" id="PTHR20857">
    <property type="entry name" value="THIAMINE-PHOSPHATE PYROPHOSPHORYLASE"/>
    <property type="match status" value="1"/>
</dbReference>
<evidence type="ECO:0000256" key="10">
    <source>
        <dbReference type="RuleBase" id="RU003826"/>
    </source>
</evidence>
<feature type="binding site" evidence="9">
    <location>
        <position position="104"/>
    </location>
    <ligand>
        <name>4-amino-2-methyl-5-(diphosphooxymethyl)pyrimidine</name>
        <dbReference type="ChEBI" id="CHEBI:57841"/>
    </ligand>
</feature>
<feature type="binding site" evidence="9">
    <location>
        <begin position="130"/>
        <end position="132"/>
    </location>
    <ligand>
        <name>2-[(2R,5Z)-2-carboxy-4-methylthiazol-5(2H)-ylidene]ethyl phosphate</name>
        <dbReference type="ChEBI" id="CHEBI:62899"/>
    </ligand>
</feature>
<keyword evidence="2 9" id="KW-0808">Transferase</keyword>
<dbReference type="GO" id="GO:0009229">
    <property type="term" value="P:thiamine diphosphate biosynthetic process"/>
    <property type="evidence" value="ECO:0007669"/>
    <property type="project" value="UniProtKB-UniRule"/>
</dbReference>
<reference evidence="13 14" key="1">
    <citation type="submission" date="2019-03" db="EMBL/GenBank/DDBJ databases">
        <title>Genomic Encyclopedia of Type Strains, Phase III (KMG-III): the genomes of soil and plant-associated and newly described type strains.</title>
        <authorList>
            <person name="Whitman W."/>
        </authorList>
    </citation>
    <scope>NUCLEOTIDE SEQUENCE [LARGE SCALE GENOMIC DNA]</scope>
    <source>
        <strain evidence="13 14">CECT 8283</strain>
    </source>
</reference>
<dbReference type="InterPro" id="IPR036206">
    <property type="entry name" value="ThiamineP_synth_sf"/>
</dbReference>
<dbReference type="PANTHER" id="PTHR20857:SF15">
    <property type="entry name" value="THIAMINE-PHOSPHATE SYNTHASE"/>
    <property type="match status" value="1"/>
</dbReference>
<proteinExistence type="inferred from homology"/>
<dbReference type="Gene3D" id="3.20.20.70">
    <property type="entry name" value="Aldolase class I"/>
    <property type="match status" value="1"/>
</dbReference>